<protein>
    <recommendedName>
        <fullName evidence="4">TIP41-like protein</fullName>
    </recommendedName>
</protein>
<proteinExistence type="inferred from homology"/>
<dbReference type="AlphaFoldDB" id="A0A8J8SXL2"/>
<evidence type="ECO:0008006" key="4">
    <source>
        <dbReference type="Google" id="ProtNLM"/>
    </source>
</evidence>
<evidence type="ECO:0000313" key="2">
    <source>
        <dbReference type="EMBL" id="TNV74013.1"/>
    </source>
</evidence>
<keyword evidence="3" id="KW-1185">Reference proteome</keyword>
<organism evidence="2 3">
    <name type="scientific">Halteria grandinella</name>
    <dbReference type="NCBI Taxonomy" id="5974"/>
    <lineage>
        <taxon>Eukaryota</taxon>
        <taxon>Sar</taxon>
        <taxon>Alveolata</taxon>
        <taxon>Ciliophora</taxon>
        <taxon>Intramacronucleata</taxon>
        <taxon>Spirotrichea</taxon>
        <taxon>Stichotrichia</taxon>
        <taxon>Sporadotrichida</taxon>
        <taxon>Halteriidae</taxon>
        <taxon>Halteria</taxon>
    </lineage>
</organism>
<dbReference type="EMBL" id="RRYP01017654">
    <property type="protein sequence ID" value="TNV74013.1"/>
    <property type="molecule type" value="Genomic_DNA"/>
</dbReference>
<name>A0A8J8SXL2_HALGN</name>
<reference evidence="2" key="1">
    <citation type="submission" date="2019-06" db="EMBL/GenBank/DDBJ databases">
        <authorList>
            <person name="Zheng W."/>
        </authorList>
    </citation>
    <scope>NUCLEOTIDE SEQUENCE</scope>
    <source>
        <strain evidence="2">QDHG01</strain>
    </source>
</reference>
<dbReference type="Proteomes" id="UP000785679">
    <property type="component" value="Unassembled WGS sequence"/>
</dbReference>
<sequence>MEGNTHHEHTADCTHSHDGAAAHCVEPKKTLVVAKLQFEDFEHNNWRFYHSVYPMFDTKQLDQVSDTVGTMGMPEVFYGFNHLYIINPTKDILLEFSAVDALSLSAFSKQKDHLKGGLEKEFQSKVQVSEDSKEAPTTEEKRLNLIDLAPARIEVKDSSLWKKKDMSKVKDFKQIEVISDWTYSTPYKGTVLRLSSASKRVFLETSLQFPCIVASAGVQLPKVPISVQECADIELPLHRLGRDNPILHWGEVYLYEDDLGDQGYCCCSIRYRVMGDCFYVLHRYYLRVDQVLVRIFDTRLFHSFDESSITREFQYKESTYDELKATGFNITSEWSLSKGQADEVFPKLGLKKKVVDKIVMGNI</sequence>
<dbReference type="Pfam" id="PF04176">
    <property type="entry name" value="TIP41"/>
    <property type="match status" value="1"/>
</dbReference>
<evidence type="ECO:0000313" key="3">
    <source>
        <dbReference type="Proteomes" id="UP000785679"/>
    </source>
</evidence>
<dbReference type="InterPro" id="IPR007303">
    <property type="entry name" value="TIP41-like"/>
</dbReference>
<dbReference type="GO" id="GO:0031929">
    <property type="term" value="P:TOR signaling"/>
    <property type="evidence" value="ECO:0007669"/>
    <property type="project" value="TreeGrafter"/>
</dbReference>
<dbReference type="PANTHER" id="PTHR21021">
    <property type="entry name" value="GAF/PUTATIVE CYTOSKELETAL PROTEIN"/>
    <property type="match status" value="1"/>
</dbReference>
<dbReference type="InterPro" id="IPR051330">
    <property type="entry name" value="Phosphatase_reg/MetRdx"/>
</dbReference>
<comment type="similarity">
    <text evidence="1">Belongs to the TIP41 family.</text>
</comment>
<dbReference type="OrthoDB" id="10253878at2759"/>
<dbReference type="GO" id="GO:0005829">
    <property type="term" value="C:cytosol"/>
    <property type="evidence" value="ECO:0007669"/>
    <property type="project" value="TreeGrafter"/>
</dbReference>
<accession>A0A8J8SXL2</accession>
<dbReference type="PANTHER" id="PTHR21021:SF16">
    <property type="entry name" value="TIP41-LIKE PROTEIN"/>
    <property type="match status" value="1"/>
</dbReference>
<evidence type="ECO:0000256" key="1">
    <source>
        <dbReference type="ARBA" id="ARBA00006658"/>
    </source>
</evidence>
<gene>
    <name evidence="2" type="ORF">FGO68_gene9838</name>
</gene>
<comment type="caution">
    <text evidence="2">The sequence shown here is derived from an EMBL/GenBank/DDBJ whole genome shotgun (WGS) entry which is preliminary data.</text>
</comment>